<dbReference type="RefSeq" id="WP_059054972.1">
    <property type="nucleotide sequence ID" value="NZ_LOJF01000010.1"/>
</dbReference>
<dbReference type="InterPro" id="IPR028082">
    <property type="entry name" value="Peripla_BP_I"/>
</dbReference>
<evidence type="ECO:0000256" key="2">
    <source>
        <dbReference type="ARBA" id="ARBA00023125"/>
    </source>
</evidence>
<dbReference type="GO" id="GO:0003700">
    <property type="term" value="F:DNA-binding transcription factor activity"/>
    <property type="evidence" value="ECO:0007669"/>
    <property type="project" value="TreeGrafter"/>
</dbReference>
<dbReference type="Proteomes" id="UP000054078">
    <property type="component" value="Unassembled WGS sequence"/>
</dbReference>
<dbReference type="PANTHER" id="PTHR30146">
    <property type="entry name" value="LACI-RELATED TRANSCRIPTIONAL REPRESSOR"/>
    <property type="match status" value="1"/>
</dbReference>
<dbReference type="SUPFAM" id="SSF53822">
    <property type="entry name" value="Periplasmic binding protein-like I"/>
    <property type="match status" value="1"/>
</dbReference>
<dbReference type="Gene3D" id="3.40.50.2300">
    <property type="match status" value="2"/>
</dbReference>
<dbReference type="SUPFAM" id="SSF47413">
    <property type="entry name" value="lambda repressor-like DNA-binding domains"/>
    <property type="match status" value="1"/>
</dbReference>
<dbReference type="STRING" id="1299998.AUL39_07415"/>
<dbReference type="OrthoDB" id="9785139at2"/>
<evidence type="ECO:0000256" key="1">
    <source>
        <dbReference type="ARBA" id="ARBA00023015"/>
    </source>
</evidence>
<keyword evidence="3" id="KW-0804">Transcription</keyword>
<evidence type="ECO:0000313" key="6">
    <source>
        <dbReference type="Proteomes" id="UP000054078"/>
    </source>
</evidence>
<dbReference type="PROSITE" id="PS50932">
    <property type="entry name" value="HTH_LACI_2"/>
    <property type="match status" value="1"/>
</dbReference>
<dbReference type="SMART" id="SM00354">
    <property type="entry name" value="HTH_LACI"/>
    <property type="match status" value="1"/>
</dbReference>
<keyword evidence="6" id="KW-1185">Reference proteome</keyword>
<dbReference type="InterPro" id="IPR000843">
    <property type="entry name" value="HTH_LacI"/>
</dbReference>
<proteinExistence type="predicted"/>
<dbReference type="EMBL" id="LOJF01000010">
    <property type="protein sequence ID" value="KUH58041.1"/>
    <property type="molecule type" value="Genomic_DNA"/>
</dbReference>
<protein>
    <recommendedName>
        <fullName evidence="4">HTH lacI-type domain-containing protein</fullName>
    </recommendedName>
</protein>
<dbReference type="AlphaFoldDB" id="A0A100YUQ5"/>
<dbReference type="Gene3D" id="1.10.260.40">
    <property type="entry name" value="lambda repressor-like DNA-binding domains"/>
    <property type="match status" value="1"/>
</dbReference>
<organism evidence="5 6">
    <name type="scientific">Tractidigestivibacter scatoligenes</name>
    <name type="common">Olsenella scatoligenes</name>
    <dbReference type="NCBI Taxonomy" id="1299998"/>
    <lineage>
        <taxon>Bacteria</taxon>
        <taxon>Bacillati</taxon>
        <taxon>Actinomycetota</taxon>
        <taxon>Coriobacteriia</taxon>
        <taxon>Coriobacteriales</taxon>
        <taxon>Atopobiaceae</taxon>
        <taxon>Tractidigestivibacter</taxon>
    </lineage>
</organism>
<accession>A0A100YUQ5</accession>
<dbReference type="Pfam" id="PF13377">
    <property type="entry name" value="Peripla_BP_3"/>
    <property type="match status" value="1"/>
</dbReference>
<reference evidence="5 6" key="1">
    <citation type="submission" date="2015-12" db="EMBL/GenBank/DDBJ databases">
        <title>Draft Genome Sequence of Olsenella scatoligenes SK9K4T; a Producer of 3-Methylindole- (skatole) and 4-Methylphenol- (p-cresol) Isolated from Pig Feces.</title>
        <authorList>
            <person name="Li X."/>
            <person name="Borg B."/>
            <person name="Canibe N."/>
        </authorList>
    </citation>
    <scope>NUCLEOTIDE SEQUENCE [LARGE SCALE GENOMIC DNA]</scope>
    <source>
        <strain evidence="5 6">SK9K4</strain>
    </source>
</reference>
<dbReference type="CDD" id="cd01392">
    <property type="entry name" value="HTH_LacI"/>
    <property type="match status" value="1"/>
</dbReference>
<keyword evidence="1" id="KW-0805">Transcription regulation</keyword>
<evidence type="ECO:0000259" key="4">
    <source>
        <dbReference type="PROSITE" id="PS50932"/>
    </source>
</evidence>
<gene>
    <name evidence="5" type="ORF">AUL39_07415</name>
</gene>
<dbReference type="PANTHER" id="PTHR30146:SF109">
    <property type="entry name" value="HTH-TYPE TRANSCRIPTIONAL REGULATOR GALS"/>
    <property type="match status" value="1"/>
</dbReference>
<dbReference type="GO" id="GO:0000976">
    <property type="term" value="F:transcription cis-regulatory region binding"/>
    <property type="evidence" value="ECO:0007669"/>
    <property type="project" value="TreeGrafter"/>
</dbReference>
<comment type="caution">
    <text evidence="5">The sequence shown here is derived from an EMBL/GenBank/DDBJ whole genome shotgun (WGS) entry which is preliminary data.</text>
</comment>
<name>A0A100YUQ5_TRASO</name>
<dbReference type="InterPro" id="IPR010982">
    <property type="entry name" value="Lambda_DNA-bd_dom_sf"/>
</dbReference>
<evidence type="ECO:0000256" key="3">
    <source>
        <dbReference type="ARBA" id="ARBA00023163"/>
    </source>
</evidence>
<evidence type="ECO:0000313" key="5">
    <source>
        <dbReference type="EMBL" id="KUH58041.1"/>
    </source>
</evidence>
<dbReference type="Pfam" id="PF00356">
    <property type="entry name" value="LacI"/>
    <property type="match status" value="1"/>
</dbReference>
<feature type="domain" description="HTH lacI-type" evidence="4">
    <location>
        <begin position="3"/>
        <end position="46"/>
    </location>
</feature>
<dbReference type="InterPro" id="IPR046335">
    <property type="entry name" value="LacI/GalR-like_sensor"/>
</dbReference>
<keyword evidence="2" id="KW-0238">DNA-binding</keyword>
<sequence>MSITARDVAREANVSPATVSLVLRGKPGVGQETRERVLECAKKLGFEYTSSPEKRPTSTILLVVYKRHGRVVGDTPFFEELIKGVSDATYRHGYHRLSVSYFYATESRTEQLKAIRSIKCAGIILLATEALAGDIAQFERLGVPVVLLDSWFPSKRLDSIVIDNSRASFEAVHYLAKAGHKRIGYLHAGVNIRNFLERQSGFMSAMREIEPDEAANAHIVRVGSTVQSAYDDMCAYLDTNPELCTAYFADNDIVAVGCMKALAEHGVRMPEEVSIIGFDDTSYCELVTPRLSTMVVPKSAMGELAVKRLVELIRGETQGEVIRTAVLPTVVERDSVARKEDSK</sequence>